<keyword evidence="3" id="KW-0963">Cytoplasm</keyword>
<dbReference type="InterPro" id="IPR007451">
    <property type="entry name" value="HflD"/>
</dbReference>
<reference evidence="5 6" key="1">
    <citation type="journal article" date="2016" name="Nat. Commun.">
        <title>Thousands of microbial genomes shed light on interconnected biogeochemical processes in an aquifer system.</title>
        <authorList>
            <person name="Anantharaman K."/>
            <person name="Brown C.T."/>
            <person name="Hug L.A."/>
            <person name="Sharon I."/>
            <person name="Castelle C.J."/>
            <person name="Probst A.J."/>
            <person name="Thomas B.C."/>
            <person name="Singh A."/>
            <person name="Wilkins M.J."/>
            <person name="Karaoz U."/>
            <person name="Brodie E.L."/>
            <person name="Williams K.H."/>
            <person name="Hubbard S.S."/>
            <person name="Banfield J.F."/>
        </authorList>
    </citation>
    <scope>NUCLEOTIDE SEQUENCE [LARGE SCALE GENOMIC DNA]</scope>
</reference>
<dbReference type="GO" id="GO:0005737">
    <property type="term" value="C:cytoplasm"/>
    <property type="evidence" value="ECO:0007669"/>
    <property type="project" value="UniProtKB-SubCell"/>
</dbReference>
<proteinExistence type="inferred from homology"/>
<comment type="subcellular location">
    <subcellularLocation>
        <location evidence="1">Cytoplasm</location>
    </subcellularLocation>
</comment>
<evidence type="ECO:0000256" key="3">
    <source>
        <dbReference type="ARBA" id="ARBA00022490"/>
    </source>
</evidence>
<dbReference type="SUPFAM" id="SSF101322">
    <property type="entry name" value="YcfC-like"/>
    <property type="match status" value="1"/>
</dbReference>
<keyword evidence="4" id="KW-0472">Membrane</keyword>
<name>A0A1F6T3X5_9PROT</name>
<protein>
    <recommendedName>
        <fullName evidence="7">High frequency lysogenization protein HflD homolog</fullName>
    </recommendedName>
</protein>
<organism evidence="5 6">
    <name type="scientific">Candidatus Muproteobacteria bacterium RBG_16_62_13</name>
    <dbReference type="NCBI Taxonomy" id="1817756"/>
    <lineage>
        <taxon>Bacteria</taxon>
        <taxon>Pseudomonadati</taxon>
        <taxon>Pseudomonadota</taxon>
        <taxon>Candidatus Muproteobacteria</taxon>
    </lineage>
</organism>
<dbReference type="Pfam" id="PF04356">
    <property type="entry name" value="DUF489"/>
    <property type="match status" value="1"/>
</dbReference>
<sequence length="216" mass="23919">MAESLYDRTLALAGLFQAARLVQTLAREGRADERAFAASVNSLFTFEAGSVADVYGGIDGVAMGLKLIEEKLNSRGESLDFELARYAVSLIQIETQLRRLPSMQEAVRDGLKTIQDQMKFFAEAESGNAVHPKLSEKIGELYQQTLSTLTPRIMVNGENDQLSNPLVAARVRTALFAGIRSAFLWQQKGGRRWHLLIFRRRIAQAAAELIHQTAAP</sequence>
<dbReference type="EMBL" id="MFSQ01000079">
    <property type="protein sequence ID" value="OGI39837.1"/>
    <property type="molecule type" value="Genomic_DNA"/>
</dbReference>
<dbReference type="InterPro" id="IPR035932">
    <property type="entry name" value="HflD-like_sf"/>
</dbReference>
<dbReference type="Gene3D" id="1.10.3890.10">
    <property type="entry name" value="HflD-like"/>
    <property type="match status" value="1"/>
</dbReference>
<dbReference type="PANTHER" id="PTHR38100">
    <property type="entry name" value="HIGH FREQUENCY LYSOGENIZATION PROTEIN HFLD"/>
    <property type="match status" value="1"/>
</dbReference>
<evidence type="ECO:0000256" key="2">
    <source>
        <dbReference type="ARBA" id="ARBA00022475"/>
    </source>
</evidence>
<dbReference type="PANTHER" id="PTHR38100:SF1">
    <property type="entry name" value="HIGH FREQUENCY LYSOGENIZATION PROTEIN HFLD"/>
    <property type="match status" value="1"/>
</dbReference>
<dbReference type="STRING" id="1817756.A2140_10140"/>
<evidence type="ECO:0000313" key="6">
    <source>
        <dbReference type="Proteomes" id="UP000178379"/>
    </source>
</evidence>
<keyword evidence="2" id="KW-1003">Cell membrane</keyword>
<dbReference type="NCBIfam" id="NF001246">
    <property type="entry name" value="PRK00218.1-2"/>
    <property type="match status" value="1"/>
</dbReference>
<evidence type="ECO:0000256" key="1">
    <source>
        <dbReference type="ARBA" id="ARBA00004496"/>
    </source>
</evidence>
<dbReference type="HAMAP" id="MF_00695">
    <property type="entry name" value="HflD_protein"/>
    <property type="match status" value="1"/>
</dbReference>
<accession>A0A1F6T3X5</accession>
<evidence type="ECO:0008006" key="7">
    <source>
        <dbReference type="Google" id="ProtNLM"/>
    </source>
</evidence>
<evidence type="ECO:0000313" key="5">
    <source>
        <dbReference type="EMBL" id="OGI39837.1"/>
    </source>
</evidence>
<gene>
    <name evidence="5" type="ORF">A2140_10140</name>
</gene>
<dbReference type="AlphaFoldDB" id="A0A1F6T3X5"/>
<dbReference type="Proteomes" id="UP000178379">
    <property type="component" value="Unassembled WGS sequence"/>
</dbReference>
<comment type="caution">
    <text evidence="5">The sequence shown here is derived from an EMBL/GenBank/DDBJ whole genome shotgun (WGS) entry which is preliminary data.</text>
</comment>
<evidence type="ECO:0000256" key="4">
    <source>
        <dbReference type="ARBA" id="ARBA00023136"/>
    </source>
</evidence>